<dbReference type="PANTHER" id="PTHR39200">
    <property type="entry name" value="HYPOTHETICAL EXPORTED PROTEIN"/>
    <property type="match status" value="1"/>
</dbReference>
<evidence type="ECO:0000259" key="1">
    <source>
        <dbReference type="Pfam" id="PF10988"/>
    </source>
</evidence>
<accession>A0A5C6LVH1</accession>
<dbReference type="EMBL" id="VOHS01000008">
    <property type="protein sequence ID" value="TWW00568.1"/>
    <property type="molecule type" value="Genomic_DNA"/>
</dbReference>
<protein>
    <submittedName>
        <fullName evidence="2">DUF2807 domain-containing protein</fullName>
    </submittedName>
</protein>
<evidence type="ECO:0000313" key="2">
    <source>
        <dbReference type="EMBL" id="TWW00568.1"/>
    </source>
</evidence>
<dbReference type="InterPro" id="IPR021255">
    <property type="entry name" value="DUF2807"/>
</dbReference>
<dbReference type="PROSITE" id="PS51257">
    <property type="entry name" value="PROKAR_LIPOPROTEIN"/>
    <property type="match status" value="1"/>
</dbReference>
<gene>
    <name evidence="2" type="ORF">FEF09_11010</name>
</gene>
<evidence type="ECO:0000313" key="3">
    <source>
        <dbReference type="Proteomes" id="UP000318815"/>
    </source>
</evidence>
<dbReference type="AlphaFoldDB" id="A0A5C6LVH1"/>
<name>A0A5C6LVH1_9BACT</name>
<sequence length="251" mass="26975">MKALNYKSIFCGKWSSAGWELLLLAFFSIALTACNKEIISGSGVVITETRQVPAFSDVAAEGSFRVHLRQGNDGPVEVTADDNVMRAIDTYVSGSTLHLRIKSGVKLHTSRDIDIYVNSTRYYGVSFSGAGSVESLDTIKTDRFSYKMDGSGNARFRIVTDRLETEVDGSGNIQLFGSATNFHSEINGSGDISGLDLICQDANLYVKGSGNHTLSVSHSLDVSIRGSGDVRYKGPATVNSDIKGSGKVIKL</sequence>
<reference evidence="2 3" key="1">
    <citation type="submission" date="2019-08" db="EMBL/GenBank/DDBJ databases">
        <title>Whole genome sequencing of chitin degrading bacteria Chitinophaga pinensis YS16.</title>
        <authorList>
            <person name="Singh R.P."/>
            <person name="Manchanda G."/>
            <person name="Maurya I.K."/>
            <person name="Joshi N.K."/>
            <person name="Srivastava A.K."/>
        </authorList>
    </citation>
    <scope>NUCLEOTIDE SEQUENCE [LARGE SCALE GENOMIC DNA]</scope>
    <source>
        <strain evidence="2 3">YS-16</strain>
    </source>
</reference>
<proteinExistence type="predicted"/>
<feature type="domain" description="Putative auto-transporter adhesin head GIN" evidence="1">
    <location>
        <begin position="54"/>
        <end position="234"/>
    </location>
</feature>
<dbReference type="RefSeq" id="WP_146305156.1">
    <property type="nucleotide sequence ID" value="NZ_VOHS01000008.1"/>
</dbReference>
<comment type="caution">
    <text evidence="2">The sequence shown here is derived from an EMBL/GenBank/DDBJ whole genome shotgun (WGS) entry which is preliminary data.</text>
</comment>
<organism evidence="2 3">
    <name type="scientific">Chitinophaga pinensis</name>
    <dbReference type="NCBI Taxonomy" id="79329"/>
    <lineage>
        <taxon>Bacteria</taxon>
        <taxon>Pseudomonadati</taxon>
        <taxon>Bacteroidota</taxon>
        <taxon>Chitinophagia</taxon>
        <taxon>Chitinophagales</taxon>
        <taxon>Chitinophagaceae</taxon>
        <taxon>Chitinophaga</taxon>
    </lineage>
</organism>
<dbReference type="Pfam" id="PF10988">
    <property type="entry name" value="DUF2807"/>
    <property type="match status" value="1"/>
</dbReference>
<dbReference type="PANTHER" id="PTHR39200:SF1">
    <property type="entry name" value="AUTO-TRANSPORTER ADHESIN HEAD GIN DOMAIN-CONTAINING PROTEIN-RELATED"/>
    <property type="match status" value="1"/>
</dbReference>
<dbReference type="OrthoDB" id="5585143at2"/>
<dbReference type="Proteomes" id="UP000318815">
    <property type="component" value="Unassembled WGS sequence"/>
</dbReference>
<dbReference type="Gene3D" id="2.160.20.120">
    <property type="match status" value="1"/>
</dbReference>
<keyword evidence="3" id="KW-1185">Reference proteome</keyword>